<protein>
    <submittedName>
        <fullName evidence="1">Uncharacterized protein</fullName>
    </submittedName>
</protein>
<name>A0A4E0RNQ9_9GAMM</name>
<comment type="caution">
    <text evidence="1">The sequence shown here is derived from an EMBL/GenBank/DDBJ whole genome shotgun (WGS) entry which is preliminary data.</text>
</comment>
<sequence length="82" mass="9366">MILVEKAVWLALGPLPDNEARLFLQSHQVLNQLWHSDDRHLVSKVLKISHGHPLIMQRLGDLAHDREALAEALSRLEEKGFI</sequence>
<proteinExistence type="predicted"/>
<keyword evidence="2" id="KW-1185">Reference proteome</keyword>
<accession>A0A4E0RNQ9</accession>
<evidence type="ECO:0000313" key="1">
    <source>
        <dbReference type="EMBL" id="TGO02204.1"/>
    </source>
</evidence>
<dbReference type="Proteomes" id="UP000030428">
    <property type="component" value="Unassembled WGS sequence"/>
</dbReference>
<dbReference type="EMBL" id="JSZA02000190">
    <property type="protein sequence ID" value="TGO02204.1"/>
    <property type="molecule type" value="Genomic_DNA"/>
</dbReference>
<organism evidence="1 2">
    <name type="scientific">Candidatus Thiomargarita nelsonii</name>
    <dbReference type="NCBI Taxonomy" id="1003181"/>
    <lineage>
        <taxon>Bacteria</taxon>
        <taxon>Pseudomonadati</taxon>
        <taxon>Pseudomonadota</taxon>
        <taxon>Gammaproteobacteria</taxon>
        <taxon>Thiotrichales</taxon>
        <taxon>Thiotrichaceae</taxon>
        <taxon>Thiomargarita</taxon>
    </lineage>
</organism>
<evidence type="ECO:0000313" key="2">
    <source>
        <dbReference type="Proteomes" id="UP000030428"/>
    </source>
</evidence>
<reference evidence="1 2" key="1">
    <citation type="journal article" date="2016" name="Front. Microbiol.">
        <title>Single-Cell (Meta-)Genomics of a Dimorphic Candidatus Thiomargarita nelsonii Reveals Genomic Plasticity.</title>
        <authorList>
            <person name="Flood B.E."/>
            <person name="Fliss P."/>
            <person name="Jones D.S."/>
            <person name="Dick G.J."/>
            <person name="Jain S."/>
            <person name="Kaster A.K."/>
            <person name="Winkel M."/>
            <person name="Mussmann M."/>
            <person name="Bailey J."/>
        </authorList>
    </citation>
    <scope>NUCLEOTIDE SEQUENCE [LARGE SCALE GENOMIC DNA]</scope>
    <source>
        <strain evidence="1">Hydrate Ridge</strain>
    </source>
</reference>
<gene>
    <name evidence="1" type="ORF">PN36_28730</name>
</gene>
<dbReference type="AlphaFoldDB" id="A0A4E0RNQ9"/>